<dbReference type="Pfam" id="PF12255">
    <property type="entry name" value="TcdB_toxin_midC"/>
    <property type="match status" value="1"/>
</dbReference>
<evidence type="ECO:0000259" key="5">
    <source>
        <dbReference type="Pfam" id="PF12256"/>
    </source>
</evidence>
<dbReference type="EMBL" id="CABPSP010000004">
    <property type="protein sequence ID" value="VVE65056.1"/>
    <property type="molecule type" value="Genomic_DNA"/>
</dbReference>
<evidence type="ECO:0000256" key="3">
    <source>
        <dbReference type="ARBA" id="ARBA00023026"/>
    </source>
</evidence>
<evidence type="ECO:0000259" key="4">
    <source>
        <dbReference type="Pfam" id="PF12255"/>
    </source>
</evidence>
<keyword evidence="7" id="KW-1185">Reference proteome</keyword>
<dbReference type="Pfam" id="PF12256">
    <property type="entry name" value="TcdB_toxin_midN"/>
    <property type="match status" value="1"/>
</dbReference>
<dbReference type="InterPro" id="IPR022044">
    <property type="entry name" value="TcdB_toxin_mid/C"/>
</dbReference>
<dbReference type="Pfam" id="PF03534">
    <property type="entry name" value="SpvB"/>
    <property type="match status" value="1"/>
</dbReference>
<keyword evidence="2" id="KW-0964">Secreted</keyword>
<dbReference type="EC" id="2.4.2.31" evidence="6"/>
<dbReference type="GO" id="GO:0005576">
    <property type="term" value="C:extracellular region"/>
    <property type="evidence" value="ECO:0007669"/>
    <property type="project" value="UniProtKB-SubCell"/>
</dbReference>
<accession>A0A5E4ZVJ8</accession>
<keyword evidence="6" id="KW-0328">Glycosyltransferase</keyword>
<dbReference type="InterPro" id="IPR028994">
    <property type="entry name" value="Integrin_alpha_N"/>
</dbReference>
<evidence type="ECO:0000313" key="7">
    <source>
        <dbReference type="Proteomes" id="UP000383122"/>
    </source>
</evidence>
<dbReference type="InterPro" id="IPR022045">
    <property type="entry name" value="TcdB_toxin_mid/N"/>
</dbReference>
<comment type="subcellular location">
    <subcellularLocation>
        <location evidence="1">Secreted</location>
    </subcellularLocation>
</comment>
<dbReference type="GO" id="GO:0005737">
    <property type="term" value="C:cytoplasm"/>
    <property type="evidence" value="ECO:0007669"/>
    <property type="project" value="InterPro"/>
</dbReference>
<gene>
    <name evidence="6" type="primary">spvB</name>
    <name evidence="6" type="ORF">PAN31117_01742</name>
</gene>
<dbReference type="GO" id="GO:0106274">
    <property type="term" value="F:NAD+-protein-arginine ADP-ribosyltransferase activity"/>
    <property type="evidence" value="ECO:0007669"/>
    <property type="project" value="UniProtKB-EC"/>
</dbReference>
<feature type="domain" description="Insecticide toxin TcdB middle/C-terminal" evidence="4">
    <location>
        <begin position="884"/>
        <end position="1026"/>
    </location>
</feature>
<evidence type="ECO:0000256" key="1">
    <source>
        <dbReference type="ARBA" id="ARBA00004613"/>
    </source>
</evidence>
<reference evidence="6 7" key="1">
    <citation type="submission" date="2019-08" db="EMBL/GenBank/DDBJ databases">
        <authorList>
            <person name="Peeters C."/>
        </authorList>
    </citation>
    <scope>NUCLEOTIDE SEQUENCE [LARGE SCALE GENOMIC DNA]</scope>
    <source>
        <strain evidence="6 7">LMG 31117</strain>
    </source>
</reference>
<evidence type="ECO:0000256" key="2">
    <source>
        <dbReference type="ARBA" id="ARBA00022525"/>
    </source>
</evidence>
<keyword evidence="3" id="KW-0843">Virulence</keyword>
<sequence length="1504" mass="167390">MTMTDDTYAARVAAPALPKGGGAIQSIGKGWGAVGVTGAASMEIALPISAGRGFTPAMSLSYSSQGGRTQFGQGWQVGVPCIARRTGKRTPAYDDTDEFVAPNGDVLVPEVGPDGNIVSRKMSAFRGAAMAGDYTVTRHFTRVQGSNDRIESWRNATAWFWLIHDAQGNVHVYGKTARTEAPGVTNDDNDNDIAPRIAEWWLEESVAPNGERIRYRYSVDSIDTGNAIRSALSDDNVAPHVYLTHVCYGNVNASLIPSTLLGDTSPDDAWCFELVFDYGERPTGMEDVPPYDTDLPRPERADPFSSFAFGVEHRTRWLCRQVLMFHRFDELGDAPVLVRRLLIEYDESPIRSLLVAAHDIGYGAQADATWSAPIEYGYTPFLPPHEATFQTLPAMPGLNDGARYQLVDLYGEGIPGVLYHTNDGWHYREPLRAEADDVNESRARNEDAITYGPAQLLDQIPPRNAASPISQSLVDMTGDGRLDWVIATPGLAGFFTLGPERQWSDFFPFAAFPSEFAHPDGQLADLMGAGLSDLALIGPRSVRLYANRRDQGFAAPVDIPHAHALPCRTDGRSELVALSDILGTGQPHLVRVRQDEITVWPNLGRGRFGAARPFSNVPRWPDEFDASRVRLVDLDGSGPTDLIYLQPDGVAIFLNESGNGWSGMGKLAWPEGVVYDPTCEVSFADINGLGCPSLVLSVPHMTPRHWVCDFARSGKPYLLASSDNNMGTAGEVRFRSSAQEWLDEKRERQAGGEIAVSGVPFPLHVVVEQRQTDQISDAQLRQHFQYRHGYYDPIERELRGFGLVLQYDAELPAQNATPEDGFTAPALTKTWYHIGRDDWPGIDTYDVSDTEAVPLGATIRCHFNVSDNSDTPADDWDDETRRDMARALSGSVARTETFGLDAQDTPPFSISDTRYLVRLKQARSAHARYAVVQPLIAESRNFDYERQPSDPRCQHTLGLRWDTNGSALHGAIVYYARRNNSSPFDEHDMWSTRWWEDAHDIAQQQWYVTDTRGAWYDIDRDDAWRVAIPWRNREDALVFGFDALTPASVHYEAFVVADSPLDQADERQLAAMSEVHYFADADGAPSLAALPEYVELAELDDYALTAYDDVLTTEALNVELSAAGYEPMRAFMPERAMTLWAVHRQFPTFSPLEDFHQIVAYRETRSLGQTTLEYDAHRCCATRMTTPDGCSTQTTYDYRTLLPERIVDPNQNTQEARYDSFGRLQVTSFHGTEHGEPAGFMPLSDYVREIESPTDAIAAPQAALQDAATAVFTDALSWMGQVDEVPLDAEWVRSRWVLPDGHVRASARKLAHAVLATFDASSVEDVAKVASRVAMPIAVAQVLLAARRRPPHTLALQADRYPDDPARQIRMQLTDSDGFGRALQQKQLAPAGDAYQVLDDGTLALGPDDKPVTHHADQRWRVSERVEYNNKGLPVRVYRPYFADSPVYVRDESLRDFGCHDRQYYDPLGRPTVTLTAPGYLRRQTYWAWHTVSEDENDTAHELE</sequence>
<dbReference type="PRINTS" id="PR01341">
    <property type="entry name" value="SALSPVBPROT"/>
</dbReference>
<dbReference type="SUPFAM" id="SSF69318">
    <property type="entry name" value="Integrin alpha N-terminal domain"/>
    <property type="match status" value="1"/>
</dbReference>
<organism evidence="6 7">
    <name type="scientific">Pandoraea anapnoica</name>
    <dbReference type="NCBI Taxonomy" id="2508301"/>
    <lineage>
        <taxon>Bacteria</taxon>
        <taxon>Pseudomonadati</taxon>
        <taxon>Pseudomonadota</taxon>
        <taxon>Betaproteobacteria</taxon>
        <taxon>Burkholderiales</taxon>
        <taxon>Burkholderiaceae</taxon>
        <taxon>Pandoraea</taxon>
    </lineage>
</organism>
<dbReference type="InterPro" id="IPR003284">
    <property type="entry name" value="Sal_SpvB"/>
</dbReference>
<proteinExistence type="predicted"/>
<keyword evidence="6" id="KW-0808">Transferase</keyword>
<protein>
    <submittedName>
        <fullName evidence="6">Mono(ADP-ribosyl)transferase SpvB</fullName>
        <ecNumber evidence="6">2.4.2.31</ecNumber>
    </submittedName>
</protein>
<dbReference type="Proteomes" id="UP000383122">
    <property type="component" value="Unassembled WGS sequence"/>
</dbReference>
<evidence type="ECO:0000313" key="6">
    <source>
        <dbReference type="EMBL" id="VVE65056.1"/>
    </source>
</evidence>
<name>A0A5E4ZVJ8_9BURK</name>
<feature type="domain" description="Insecticide toxin TcdB middle/N-terminal" evidence="5">
    <location>
        <begin position="670"/>
        <end position="834"/>
    </location>
</feature>